<comment type="subcellular location">
    <subcellularLocation>
        <location evidence="1">Secreted</location>
    </subcellularLocation>
</comment>
<dbReference type="Pfam" id="PF01187">
    <property type="entry name" value="MIF"/>
    <property type="match status" value="1"/>
</dbReference>
<dbReference type="GO" id="GO:0005615">
    <property type="term" value="C:extracellular space"/>
    <property type="evidence" value="ECO:0007669"/>
    <property type="project" value="UniProtKB-KW"/>
</dbReference>
<dbReference type="Gene3D" id="3.30.429.10">
    <property type="entry name" value="Macrophage Migration Inhibitory Factor"/>
    <property type="match status" value="1"/>
</dbReference>
<reference evidence="12" key="1">
    <citation type="journal article" date="2014" name="Int. J. Syst. Evol. Microbiol.">
        <title>Complete genome sequence of Corynebacterium casei LMG S-19264T (=DSM 44701T), isolated from a smear-ripened cheese.</title>
        <authorList>
            <consortium name="US DOE Joint Genome Institute (JGI-PGF)"/>
            <person name="Walter F."/>
            <person name="Albersmeier A."/>
            <person name="Kalinowski J."/>
            <person name="Ruckert C."/>
        </authorList>
    </citation>
    <scope>NUCLEOTIDE SEQUENCE</scope>
    <source>
        <strain evidence="12">KCTC 12988</strain>
    </source>
</reference>
<evidence type="ECO:0000256" key="4">
    <source>
        <dbReference type="ARBA" id="ARBA00023235"/>
    </source>
</evidence>
<dbReference type="RefSeq" id="WP_189573676.1">
    <property type="nucleotide sequence ID" value="NZ_BMXI01000020.1"/>
</dbReference>
<comment type="catalytic activity">
    <reaction evidence="6">
        <text>L-dopachrome = 5,6-dihydroxyindole-2-carboxylate</text>
        <dbReference type="Rhea" id="RHEA:13041"/>
        <dbReference type="ChEBI" id="CHEBI:16875"/>
        <dbReference type="ChEBI" id="CHEBI:57509"/>
        <dbReference type="EC" id="5.3.3.12"/>
    </reaction>
</comment>
<evidence type="ECO:0000256" key="5">
    <source>
        <dbReference type="ARBA" id="ARBA00036735"/>
    </source>
</evidence>
<organism evidence="12 13">
    <name type="scientific">Roseibacillus persicicus</name>
    <dbReference type="NCBI Taxonomy" id="454148"/>
    <lineage>
        <taxon>Bacteria</taxon>
        <taxon>Pseudomonadati</taxon>
        <taxon>Verrucomicrobiota</taxon>
        <taxon>Verrucomicrobiia</taxon>
        <taxon>Verrucomicrobiales</taxon>
        <taxon>Verrucomicrobiaceae</taxon>
        <taxon>Roseibacillus</taxon>
    </lineage>
</organism>
<dbReference type="GO" id="GO:0050178">
    <property type="term" value="F:phenylpyruvate tautomerase activity"/>
    <property type="evidence" value="ECO:0007669"/>
    <property type="project" value="UniProtKB-EC"/>
</dbReference>
<evidence type="ECO:0000256" key="1">
    <source>
        <dbReference type="ARBA" id="ARBA00004613"/>
    </source>
</evidence>
<dbReference type="AlphaFoldDB" id="A0A918TWD2"/>
<dbReference type="GO" id="GO:0005125">
    <property type="term" value="F:cytokine activity"/>
    <property type="evidence" value="ECO:0007669"/>
    <property type="project" value="UniProtKB-KW"/>
</dbReference>
<dbReference type="PANTHER" id="PTHR11954:SF6">
    <property type="entry name" value="MACROPHAGE MIGRATION INHIBITORY FACTOR"/>
    <property type="match status" value="1"/>
</dbReference>
<dbReference type="PANTHER" id="PTHR11954">
    <property type="entry name" value="D-DOPACHROME DECARBOXYLASE"/>
    <property type="match status" value="1"/>
</dbReference>
<evidence type="ECO:0000256" key="9">
    <source>
        <dbReference type="ARBA" id="ARBA00041631"/>
    </source>
</evidence>
<evidence type="ECO:0000256" key="8">
    <source>
        <dbReference type="ARBA" id="ARBA00039086"/>
    </source>
</evidence>
<evidence type="ECO:0000256" key="3">
    <source>
        <dbReference type="ARBA" id="ARBA00022525"/>
    </source>
</evidence>
<evidence type="ECO:0000256" key="7">
    <source>
        <dbReference type="ARBA" id="ARBA00038932"/>
    </source>
</evidence>
<dbReference type="Proteomes" id="UP000644507">
    <property type="component" value="Unassembled WGS sequence"/>
</dbReference>
<evidence type="ECO:0000313" key="12">
    <source>
        <dbReference type="EMBL" id="GHC65923.1"/>
    </source>
</evidence>
<dbReference type="InterPro" id="IPR001398">
    <property type="entry name" value="Macrophage_inhib_fac"/>
</dbReference>
<gene>
    <name evidence="12" type="ORF">GCM10007100_37130</name>
</gene>
<keyword evidence="3" id="KW-0964">Secreted</keyword>
<evidence type="ECO:0000256" key="2">
    <source>
        <dbReference type="ARBA" id="ARBA00022514"/>
    </source>
</evidence>
<evidence type="ECO:0000313" key="13">
    <source>
        <dbReference type="Proteomes" id="UP000644507"/>
    </source>
</evidence>
<evidence type="ECO:0000256" key="11">
    <source>
        <dbReference type="ARBA" id="ARBA00042730"/>
    </source>
</evidence>
<evidence type="ECO:0000256" key="6">
    <source>
        <dbReference type="ARBA" id="ARBA00036823"/>
    </source>
</evidence>
<dbReference type="GO" id="GO:0004167">
    <property type="term" value="F:dopachrome isomerase activity"/>
    <property type="evidence" value="ECO:0007669"/>
    <property type="project" value="UniProtKB-EC"/>
</dbReference>
<protein>
    <recommendedName>
        <fullName evidence="11">L-dopachrome isomerase</fullName>
        <ecNumber evidence="8">5.3.2.1</ecNumber>
        <ecNumber evidence="7">5.3.3.12</ecNumber>
    </recommendedName>
    <alternativeName>
        <fullName evidence="9">L-dopachrome tautomerase</fullName>
    </alternativeName>
    <alternativeName>
        <fullName evidence="10">Phenylpyruvate tautomerase</fullName>
    </alternativeName>
</protein>
<name>A0A918TWD2_9BACT</name>
<dbReference type="EMBL" id="BMXI01000020">
    <property type="protein sequence ID" value="GHC65923.1"/>
    <property type="molecule type" value="Genomic_DNA"/>
</dbReference>
<keyword evidence="2" id="KW-0202">Cytokine</keyword>
<proteinExistence type="predicted"/>
<evidence type="ECO:0000256" key="10">
    <source>
        <dbReference type="ARBA" id="ARBA00041912"/>
    </source>
</evidence>
<comment type="catalytic activity">
    <reaction evidence="5">
        <text>3-phenylpyruvate = enol-phenylpyruvate</text>
        <dbReference type="Rhea" id="RHEA:17097"/>
        <dbReference type="ChEBI" id="CHEBI:16815"/>
        <dbReference type="ChEBI" id="CHEBI:18005"/>
        <dbReference type="EC" id="5.3.2.1"/>
    </reaction>
</comment>
<accession>A0A918TWD2</accession>
<keyword evidence="13" id="KW-1185">Reference proteome</keyword>
<sequence>MPYLHVQTNATPTQPERSAFLEAATEVVAQVLGKNPAYVMACIETGLSLNFASSELPAAFLELKVLGLDPSKNKELATLLSDMARVHLHVSEDRCFSRFVDTPRGHWGLGNDVF</sequence>
<comment type="caution">
    <text evidence="12">The sequence shown here is derived from an EMBL/GenBank/DDBJ whole genome shotgun (WGS) entry which is preliminary data.</text>
</comment>
<keyword evidence="4" id="KW-0413">Isomerase</keyword>
<dbReference type="EC" id="5.3.2.1" evidence="8"/>
<dbReference type="EC" id="5.3.3.12" evidence="7"/>
<reference evidence="12" key="2">
    <citation type="submission" date="2020-09" db="EMBL/GenBank/DDBJ databases">
        <authorList>
            <person name="Sun Q."/>
            <person name="Kim S."/>
        </authorList>
    </citation>
    <scope>NUCLEOTIDE SEQUENCE</scope>
    <source>
        <strain evidence="12">KCTC 12988</strain>
    </source>
</reference>
<dbReference type="InterPro" id="IPR014347">
    <property type="entry name" value="Tautomerase/MIF_sf"/>
</dbReference>
<dbReference type="SUPFAM" id="SSF55331">
    <property type="entry name" value="Tautomerase/MIF"/>
    <property type="match status" value="1"/>
</dbReference>